<evidence type="ECO:0000259" key="15">
    <source>
        <dbReference type="Pfam" id="PF02244"/>
    </source>
</evidence>
<evidence type="ECO:0000256" key="7">
    <source>
        <dbReference type="ARBA" id="ARBA00022729"/>
    </source>
</evidence>
<accession>A0A7R8X847</accession>
<feature type="domain" description="Peptidase M14" evidence="14">
    <location>
        <begin position="152"/>
        <end position="202"/>
    </location>
</feature>
<comment type="cofactor">
    <cofactor evidence="1">
        <name>Zn(2+)</name>
        <dbReference type="ChEBI" id="CHEBI:29105"/>
    </cofactor>
</comment>
<dbReference type="GO" id="GO:0008270">
    <property type="term" value="F:zinc ion binding"/>
    <property type="evidence" value="ECO:0007669"/>
    <property type="project" value="InterPro"/>
</dbReference>
<keyword evidence="4" id="KW-0121">Carboxypeptidase</keyword>
<evidence type="ECO:0000256" key="2">
    <source>
        <dbReference type="ARBA" id="ARBA00003091"/>
    </source>
</evidence>
<evidence type="ECO:0000256" key="10">
    <source>
        <dbReference type="ARBA" id="ARBA00023026"/>
    </source>
</evidence>
<evidence type="ECO:0000313" key="17">
    <source>
        <dbReference type="Proteomes" id="UP000677054"/>
    </source>
</evidence>
<dbReference type="GO" id="GO:0004181">
    <property type="term" value="F:metallocarboxypeptidase activity"/>
    <property type="evidence" value="ECO:0007669"/>
    <property type="project" value="InterPro"/>
</dbReference>
<keyword evidence="5" id="KW-0645">Protease</keyword>
<evidence type="ECO:0000256" key="12">
    <source>
        <dbReference type="ARBA" id="ARBA00023145"/>
    </source>
</evidence>
<dbReference type="PANTHER" id="PTHR11705">
    <property type="entry name" value="PROTEASE FAMILY M14 CARBOXYPEPTIDASE A,B"/>
    <property type="match status" value="1"/>
</dbReference>
<reference evidence="16" key="1">
    <citation type="submission" date="2020-11" db="EMBL/GenBank/DDBJ databases">
        <authorList>
            <person name="Tran Van P."/>
        </authorList>
    </citation>
    <scope>NUCLEOTIDE SEQUENCE</scope>
</reference>
<keyword evidence="6" id="KW-0479">Metal-binding</keyword>
<dbReference type="Proteomes" id="UP000677054">
    <property type="component" value="Unassembled WGS sequence"/>
</dbReference>
<organism evidence="16">
    <name type="scientific">Darwinula stevensoni</name>
    <dbReference type="NCBI Taxonomy" id="69355"/>
    <lineage>
        <taxon>Eukaryota</taxon>
        <taxon>Metazoa</taxon>
        <taxon>Ecdysozoa</taxon>
        <taxon>Arthropoda</taxon>
        <taxon>Crustacea</taxon>
        <taxon>Oligostraca</taxon>
        <taxon>Ostracoda</taxon>
        <taxon>Podocopa</taxon>
        <taxon>Podocopida</taxon>
        <taxon>Darwinulocopina</taxon>
        <taxon>Darwinuloidea</taxon>
        <taxon>Darwinulidae</taxon>
        <taxon>Darwinula</taxon>
    </lineage>
</organism>
<keyword evidence="12" id="KW-0865">Zymogen</keyword>
<keyword evidence="17" id="KW-1185">Reference proteome</keyword>
<feature type="domain" description="Carboxypeptidase activation peptide" evidence="15">
    <location>
        <begin position="4"/>
        <end position="57"/>
    </location>
</feature>
<sequence>MQVLRAFPAMQEHVRLFQDLLQDESLDFWRSPTELMEPVDIMAPPDKATELKKTLSDALWLDVIPTLEVYDRSSLPAILMAGREDWMEEGTKEDGRELNPGLLIAGQDVPWTTVLEDVGEAVMSSISSAHHPGVHVKRPTRFSPEYLRLDAIHNQLRSLAKEHSALATVSSIGKSSEGRDLLLLTIRHPSKTQKPAIWIDGGRPVEFDDDLLIATLEDYPAATVEELAQKLNSTHFSVHCRWETTAGKSVKTWKVGSTCVVTRQS</sequence>
<dbReference type="OrthoDB" id="6137736at2759"/>
<evidence type="ECO:0000256" key="8">
    <source>
        <dbReference type="ARBA" id="ARBA00022801"/>
    </source>
</evidence>
<dbReference type="AlphaFoldDB" id="A0A7R8X847"/>
<keyword evidence="13" id="KW-1015">Disulfide bond</keyword>
<evidence type="ECO:0000256" key="3">
    <source>
        <dbReference type="ARBA" id="ARBA00005988"/>
    </source>
</evidence>
<evidence type="ECO:0000256" key="11">
    <source>
        <dbReference type="ARBA" id="ARBA00023049"/>
    </source>
</evidence>
<dbReference type="SUPFAM" id="SSF54897">
    <property type="entry name" value="Protease propeptides/inhibitors"/>
    <property type="match status" value="1"/>
</dbReference>
<comment type="similarity">
    <text evidence="3">Belongs to the peptidase M14 family.</text>
</comment>
<keyword evidence="9" id="KW-0862">Zinc</keyword>
<dbReference type="SUPFAM" id="SSF53187">
    <property type="entry name" value="Zn-dependent exopeptidases"/>
    <property type="match status" value="1"/>
</dbReference>
<comment type="function">
    <text evidence="2">Extracellular metalloprotease that contributes to pathogenicity.</text>
</comment>
<proteinExistence type="inferred from homology"/>
<dbReference type="Gene3D" id="3.30.70.340">
    <property type="entry name" value="Metallocarboxypeptidase-like"/>
    <property type="match status" value="1"/>
</dbReference>
<keyword evidence="11" id="KW-0482">Metalloprotease</keyword>
<evidence type="ECO:0000313" key="16">
    <source>
        <dbReference type="EMBL" id="CAD7242858.1"/>
    </source>
</evidence>
<evidence type="ECO:0000256" key="4">
    <source>
        <dbReference type="ARBA" id="ARBA00022645"/>
    </source>
</evidence>
<dbReference type="EMBL" id="LR899845">
    <property type="protein sequence ID" value="CAD7242858.1"/>
    <property type="molecule type" value="Genomic_DNA"/>
</dbReference>
<dbReference type="Pfam" id="PF02244">
    <property type="entry name" value="Propep_M14"/>
    <property type="match status" value="1"/>
</dbReference>
<keyword evidence="7" id="KW-0732">Signal</keyword>
<protein>
    <submittedName>
        <fullName evidence="16">Uncharacterized protein</fullName>
    </submittedName>
</protein>
<dbReference type="GO" id="GO:0005615">
    <property type="term" value="C:extracellular space"/>
    <property type="evidence" value="ECO:0007669"/>
    <property type="project" value="TreeGrafter"/>
</dbReference>
<dbReference type="InterPro" id="IPR036990">
    <property type="entry name" value="M14A-like_propep"/>
</dbReference>
<gene>
    <name evidence="16" type="ORF">DSTB1V02_LOCUS2801</name>
</gene>
<dbReference type="EMBL" id="CAJPEV010000328">
    <property type="protein sequence ID" value="CAG0884039.1"/>
    <property type="molecule type" value="Genomic_DNA"/>
</dbReference>
<dbReference type="Pfam" id="PF00246">
    <property type="entry name" value="Peptidase_M14"/>
    <property type="match status" value="1"/>
</dbReference>
<dbReference type="InterPro" id="IPR003146">
    <property type="entry name" value="M14A_act_pep"/>
</dbReference>
<evidence type="ECO:0000256" key="9">
    <source>
        <dbReference type="ARBA" id="ARBA00022833"/>
    </source>
</evidence>
<keyword evidence="8" id="KW-0378">Hydrolase</keyword>
<dbReference type="Gene3D" id="3.40.630.10">
    <property type="entry name" value="Zn peptidases"/>
    <property type="match status" value="1"/>
</dbReference>
<evidence type="ECO:0000256" key="6">
    <source>
        <dbReference type="ARBA" id="ARBA00022723"/>
    </source>
</evidence>
<dbReference type="PANTHER" id="PTHR11705:SF143">
    <property type="entry name" value="SLL0236 PROTEIN"/>
    <property type="match status" value="1"/>
</dbReference>
<dbReference type="InterPro" id="IPR000834">
    <property type="entry name" value="Peptidase_M14"/>
</dbReference>
<dbReference type="GO" id="GO:0006508">
    <property type="term" value="P:proteolysis"/>
    <property type="evidence" value="ECO:0007669"/>
    <property type="project" value="UniProtKB-KW"/>
</dbReference>
<name>A0A7R8X847_9CRUS</name>
<evidence type="ECO:0000256" key="5">
    <source>
        <dbReference type="ARBA" id="ARBA00022670"/>
    </source>
</evidence>
<evidence type="ECO:0000259" key="14">
    <source>
        <dbReference type="Pfam" id="PF00246"/>
    </source>
</evidence>
<evidence type="ECO:0000256" key="1">
    <source>
        <dbReference type="ARBA" id="ARBA00001947"/>
    </source>
</evidence>
<evidence type="ECO:0000256" key="13">
    <source>
        <dbReference type="ARBA" id="ARBA00023157"/>
    </source>
</evidence>
<keyword evidence="10" id="KW-0843">Virulence</keyword>